<feature type="domain" description="PRC-barrel" evidence="1">
    <location>
        <begin position="6"/>
        <end position="83"/>
    </location>
</feature>
<evidence type="ECO:0000313" key="2">
    <source>
        <dbReference type="EMBL" id="KTD53078.1"/>
    </source>
</evidence>
<comment type="caution">
    <text evidence="2">The sequence shown here is derived from an EMBL/GenBank/DDBJ whole genome shotgun (WGS) entry which is preliminary data.</text>
</comment>
<dbReference type="AlphaFoldDB" id="A0A0W0Y8Z8"/>
<dbReference type="Pfam" id="PF05239">
    <property type="entry name" value="PRC"/>
    <property type="match status" value="1"/>
</dbReference>
<dbReference type="RefSeq" id="WP_083499130.1">
    <property type="nucleotide sequence ID" value="NZ_CAAAIK010000013.1"/>
</dbReference>
<dbReference type="PANTHER" id="PTHR36505">
    <property type="entry name" value="BLR1072 PROTEIN"/>
    <property type="match status" value="1"/>
</dbReference>
<sequence length="286" mass="30689">MERPHEVVKASEVTGVKVKNLNNDNLGEINEIVLDKISGAVNYLVLDSGGMLGFGNKFFAMPWKLFSYDEEDDCFVLNLDKETLENAPGFDKDHWPNFATPEFSSTVENYYKPHVSKAASAPMTTELFHDRDSAEKAYLRAIDQGYKPEEINVLMSDDTREKYYDSFLTTEETGSKAVEGMGVGGLIGGTVGATLGAIAAIGTNLIFPGLGIIVAGPIAAGLAGAGAGSISGGLIGALIGWGIPEERAKVYEKGLASGGIVLGVENRDDNTTLENDWRNYSSNKIH</sequence>
<organism evidence="2 3">
    <name type="scientific">Legionella quinlivanii</name>
    <dbReference type="NCBI Taxonomy" id="45073"/>
    <lineage>
        <taxon>Bacteria</taxon>
        <taxon>Pseudomonadati</taxon>
        <taxon>Pseudomonadota</taxon>
        <taxon>Gammaproteobacteria</taxon>
        <taxon>Legionellales</taxon>
        <taxon>Legionellaceae</taxon>
        <taxon>Legionella</taxon>
    </lineage>
</organism>
<dbReference type="PANTHER" id="PTHR36505:SF1">
    <property type="entry name" value="BLR1072 PROTEIN"/>
    <property type="match status" value="1"/>
</dbReference>
<dbReference type="Proteomes" id="UP000054618">
    <property type="component" value="Unassembled WGS sequence"/>
</dbReference>
<accession>A0A0W0Y8Z8</accession>
<dbReference type="Gene3D" id="2.30.30.240">
    <property type="entry name" value="PRC-barrel domain"/>
    <property type="match status" value="1"/>
</dbReference>
<name>A0A0W0Y8Z8_9GAMM</name>
<evidence type="ECO:0000313" key="3">
    <source>
        <dbReference type="Proteomes" id="UP000054618"/>
    </source>
</evidence>
<reference evidence="2 3" key="1">
    <citation type="submission" date="2015-11" db="EMBL/GenBank/DDBJ databases">
        <title>Genomic analysis of 38 Legionella species identifies large and diverse effector repertoires.</title>
        <authorList>
            <person name="Burstein D."/>
            <person name="Amaro F."/>
            <person name="Zusman T."/>
            <person name="Lifshitz Z."/>
            <person name="Cohen O."/>
            <person name="Gilbert J.A."/>
            <person name="Pupko T."/>
            <person name="Shuman H.A."/>
            <person name="Segal G."/>
        </authorList>
    </citation>
    <scope>NUCLEOTIDE SEQUENCE [LARGE SCALE GENOMIC DNA]</scope>
    <source>
        <strain evidence="2 3">CDC#1442-AUS-E</strain>
    </source>
</reference>
<dbReference type="InterPro" id="IPR027275">
    <property type="entry name" value="PRC-brl_dom"/>
</dbReference>
<keyword evidence="3" id="KW-1185">Reference proteome</keyword>
<dbReference type="STRING" id="45073.Lqui_0033"/>
<gene>
    <name evidence="2" type="ORF">Lqui_0033</name>
</gene>
<dbReference type="InterPro" id="IPR011033">
    <property type="entry name" value="PRC_barrel-like_sf"/>
</dbReference>
<evidence type="ECO:0000259" key="1">
    <source>
        <dbReference type="Pfam" id="PF05239"/>
    </source>
</evidence>
<dbReference type="EMBL" id="LNYS01000001">
    <property type="protein sequence ID" value="KTD53078.1"/>
    <property type="molecule type" value="Genomic_DNA"/>
</dbReference>
<dbReference type="SUPFAM" id="SSF50346">
    <property type="entry name" value="PRC-barrel domain"/>
    <property type="match status" value="1"/>
</dbReference>
<protein>
    <submittedName>
        <fullName evidence="2">PRC-barrel domain protein</fullName>
    </submittedName>
</protein>
<proteinExistence type="predicted"/>
<dbReference type="PATRIC" id="fig|45073.5.peg.34"/>